<reference evidence="2 3" key="1">
    <citation type="submission" date="2023-01" db="EMBL/GenBank/DDBJ databases">
        <title>Analysis of 21 Apiospora genomes using comparative genomics revels a genus with tremendous synthesis potential of carbohydrate active enzymes and secondary metabolites.</title>
        <authorList>
            <person name="Sorensen T."/>
        </authorList>
    </citation>
    <scope>NUCLEOTIDE SEQUENCE [LARGE SCALE GENOMIC DNA]</scope>
    <source>
        <strain evidence="2 3">CBS 33761</strain>
    </source>
</reference>
<evidence type="ECO:0000313" key="3">
    <source>
        <dbReference type="Proteomes" id="UP001444661"/>
    </source>
</evidence>
<dbReference type="EMBL" id="JAQQWK010000004">
    <property type="protein sequence ID" value="KAK8043598.1"/>
    <property type="molecule type" value="Genomic_DNA"/>
</dbReference>
<keyword evidence="3" id="KW-1185">Reference proteome</keyword>
<dbReference type="Proteomes" id="UP001444661">
    <property type="component" value="Unassembled WGS sequence"/>
</dbReference>
<organism evidence="2 3">
    <name type="scientific">Apiospora rasikravindrae</name>
    <dbReference type="NCBI Taxonomy" id="990691"/>
    <lineage>
        <taxon>Eukaryota</taxon>
        <taxon>Fungi</taxon>
        <taxon>Dikarya</taxon>
        <taxon>Ascomycota</taxon>
        <taxon>Pezizomycotina</taxon>
        <taxon>Sordariomycetes</taxon>
        <taxon>Xylariomycetidae</taxon>
        <taxon>Amphisphaeriales</taxon>
        <taxon>Apiosporaceae</taxon>
        <taxon>Apiospora</taxon>
    </lineage>
</organism>
<comment type="caution">
    <text evidence="2">The sequence shown here is derived from an EMBL/GenBank/DDBJ whole genome shotgun (WGS) entry which is preliminary data.</text>
</comment>
<gene>
    <name evidence="2" type="ORF">PG993_006028</name>
</gene>
<protein>
    <recommendedName>
        <fullName evidence="4">Stc1 domain-containing protein</fullName>
    </recommendedName>
</protein>
<evidence type="ECO:0000313" key="2">
    <source>
        <dbReference type="EMBL" id="KAK8043598.1"/>
    </source>
</evidence>
<evidence type="ECO:0008006" key="4">
    <source>
        <dbReference type="Google" id="ProtNLM"/>
    </source>
</evidence>
<feature type="region of interest" description="Disordered" evidence="1">
    <location>
        <begin position="1"/>
        <end position="42"/>
    </location>
</feature>
<evidence type="ECO:0000256" key="1">
    <source>
        <dbReference type="SAM" id="MobiDB-lite"/>
    </source>
</evidence>
<proteinExistence type="predicted"/>
<feature type="compositionally biased region" description="Low complexity" evidence="1">
    <location>
        <begin position="24"/>
        <end position="42"/>
    </location>
</feature>
<feature type="compositionally biased region" description="Basic and acidic residues" evidence="1">
    <location>
        <begin position="14"/>
        <end position="23"/>
    </location>
</feature>
<accession>A0ABR1TAI4</accession>
<sequence>MAKGATYVSKPLAKQHEAHKSAEPIDQPEQPEQTQTTAATNTPFASLLTAERDCRDDRFACWSCLTLKPLFEFEAEQATVARWMDLPGHPEDTLRRVCIECGINSLGLYCSGQVINRKQGTTCWVCNCPRAHEGVDGRSGSESFDRCDDCGMVQPFSTPPTTQNTIALIYKRFATVHDVDAPKPAQVRKTSIAYLLCPASTPVLLSPSYQHSELAGYPEEPEEGFWYPGH</sequence>
<name>A0ABR1TAI4_9PEZI</name>